<evidence type="ECO:0000313" key="1">
    <source>
        <dbReference type="EMBL" id="ASK26550.1"/>
    </source>
</evidence>
<dbReference type="EMBL" id="CP022278">
    <property type="protein sequence ID" value="ASK26550.1"/>
    <property type="molecule type" value="Genomic_DNA"/>
</dbReference>
<proteinExistence type="predicted"/>
<reference evidence="1 2" key="1">
    <citation type="submission" date="2017-06" db="EMBL/GenBank/DDBJ databases">
        <title>Neisseria chenwenguii sp. nov., isolated from the intestinal contents of Tibetan Plateau Pika in Yushu, Qinghai Province, China.</title>
        <authorList>
            <person name="Zhang G."/>
        </authorList>
    </citation>
    <scope>NUCLEOTIDE SEQUENCE [LARGE SCALE GENOMIC DNA]</scope>
    <source>
        <strain evidence="1 2">10023</strain>
    </source>
</reference>
<dbReference type="SUPFAM" id="SSF89447">
    <property type="entry name" value="AbrB/MazE/MraZ-like"/>
    <property type="match status" value="1"/>
</dbReference>
<organism evidence="1 2">
    <name type="scientific">Neisseria chenwenguii</name>
    <dbReference type="NCBI Taxonomy" id="1853278"/>
    <lineage>
        <taxon>Bacteria</taxon>
        <taxon>Pseudomonadati</taxon>
        <taxon>Pseudomonadota</taxon>
        <taxon>Betaproteobacteria</taxon>
        <taxon>Neisseriales</taxon>
        <taxon>Neisseriaceae</taxon>
        <taxon>Neisseria</taxon>
    </lineage>
</organism>
<dbReference type="InterPro" id="IPR037914">
    <property type="entry name" value="SpoVT-AbrB_sf"/>
</dbReference>
<sequence length="83" mass="9095">MLINLRKMGNSQGLILPKSIIRQLDFGDSLEMQIADGKVILSKPAAVRTGWAEAAAAIAAEAPDTEWTDLANEADGEWQWQTR</sequence>
<dbReference type="AlphaFoldDB" id="A0A220RZ98"/>
<dbReference type="Proteomes" id="UP000198238">
    <property type="component" value="Chromosome"/>
</dbReference>
<dbReference type="RefSeq" id="WP_089035273.1">
    <property type="nucleotide sequence ID" value="NZ_CP022278.1"/>
</dbReference>
<dbReference type="Gene3D" id="2.10.260.10">
    <property type="match status" value="1"/>
</dbReference>
<keyword evidence="2" id="KW-1185">Reference proteome</keyword>
<dbReference type="SMART" id="SM00966">
    <property type="entry name" value="SpoVT_AbrB"/>
    <property type="match status" value="1"/>
</dbReference>
<dbReference type="InterPro" id="IPR007159">
    <property type="entry name" value="SpoVT-AbrB_dom"/>
</dbReference>
<dbReference type="OrthoDB" id="9795766at2"/>
<gene>
    <name evidence="1" type="ORF">BG910_01195</name>
</gene>
<dbReference type="GO" id="GO:0003677">
    <property type="term" value="F:DNA binding"/>
    <property type="evidence" value="ECO:0007669"/>
    <property type="project" value="InterPro"/>
</dbReference>
<evidence type="ECO:0000313" key="2">
    <source>
        <dbReference type="Proteomes" id="UP000198238"/>
    </source>
</evidence>
<dbReference type="KEGG" id="nei:BG910_01195"/>
<accession>A0A220RZ98</accession>
<protein>
    <submittedName>
        <fullName evidence="1">Growth regulator</fullName>
    </submittedName>
</protein>
<name>A0A220RZ98_9NEIS</name>